<dbReference type="SUPFAM" id="SSF88946">
    <property type="entry name" value="Sigma2 domain of RNA polymerase sigma factors"/>
    <property type="match status" value="1"/>
</dbReference>
<dbReference type="InterPro" id="IPR013324">
    <property type="entry name" value="RNA_pol_sigma_r3/r4-like"/>
</dbReference>
<dbReference type="PANTHER" id="PTHR43133:SF63">
    <property type="entry name" value="RNA POLYMERASE SIGMA FACTOR FECI-RELATED"/>
    <property type="match status" value="1"/>
</dbReference>
<evidence type="ECO:0000259" key="6">
    <source>
        <dbReference type="Pfam" id="PF08281"/>
    </source>
</evidence>
<evidence type="ECO:0000313" key="7">
    <source>
        <dbReference type="EMBL" id="CAB3628439.1"/>
    </source>
</evidence>
<reference evidence="7 8" key="1">
    <citation type="submission" date="2020-04" db="EMBL/GenBank/DDBJ databases">
        <authorList>
            <person name="De Canck E."/>
        </authorList>
    </citation>
    <scope>NUCLEOTIDE SEQUENCE [LARGE SCALE GENOMIC DNA]</scope>
    <source>
        <strain evidence="7 8">LMG 3431</strain>
    </source>
</reference>
<gene>
    <name evidence="7" type="primary">fecI_2</name>
    <name evidence="7" type="ORF">LMG3431_00711</name>
</gene>
<dbReference type="GO" id="GO:0006352">
    <property type="term" value="P:DNA-templated transcription initiation"/>
    <property type="evidence" value="ECO:0007669"/>
    <property type="project" value="InterPro"/>
</dbReference>
<keyword evidence="2" id="KW-0805">Transcription regulation</keyword>
<feature type="domain" description="RNA polymerase sigma-70 region 2" evidence="5">
    <location>
        <begin position="16"/>
        <end position="81"/>
    </location>
</feature>
<keyword evidence="4" id="KW-0804">Transcription</keyword>
<dbReference type="InterPro" id="IPR036388">
    <property type="entry name" value="WH-like_DNA-bd_sf"/>
</dbReference>
<feature type="domain" description="RNA polymerase sigma factor 70 region 4 type 2" evidence="6">
    <location>
        <begin position="114"/>
        <end position="165"/>
    </location>
</feature>
<sequence length="180" mass="20294">MRCAADPAATQRLHTLYRNHHGWLYNWLRGRLGNAADAADLAQDAFVRLLTRPRDFDGFDGERAYLSTMARGLCVDLWRRREIEQAWLATQAARPEPFQPSPEHHAIIIETLCEIDALLGRLPWRTAEAFLMAMAYGMSDAEIAAELQVSDRMVRKYVAQAMLHCISLQALTAQALAAQS</sequence>
<dbReference type="InterPro" id="IPR013325">
    <property type="entry name" value="RNA_pol_sigma_r2"/>
</dbReference>
<dbReference type="AlphaFoldDB" id="A0A6S6YKI5"/>
<organism evidence="7 8">
    <name type="scientific">Achromobacter pestifer</name>
    <dbReference type="NCBI Taxonomy" id="1353889"/>
    <lineage>
        <taxon>Bacteria</taxon>
        <taxon>Pseudomonadati</taxon>
        <taxon>Pseudomonadota</taxon>
        <taxon>Betaproteobacteria</taxon>
        <taxon>Burkholderiales</taxon>
        <taxon>Alcaligenaceae</taxon>
        <taxon>Achromobacter</taxon>
    </lineage>
</organism>
<dbReference type="Pfam" id="PF04542">
    <property type="entry name" value="Sigma70_r2"/>
    <property type="match status" value="1"/>
</dbReference>
<dbReference type="Gene3D" id="1.10.10.10">
    <property type="entry name" value="Winged helix-like DNA-binding domain superfamily/Winged helix DNA-binding domain"/>
    <property type="match status" value="1"/>
</dbReference>
<evidence type="ECO:0000256" key="2">
    <source>
        <dbReference type="ARBA" id="ARBA00023015"/>
    </source>
</evidence>
<evidence type="ECO:0000256" key="3">
    <source>
        <dbReference type="ARBA" id="ARBA00023082"/>
    </source>
</evidence>
<dbReference type="GO" id="GO:0016987">
    <property type="term" value="F:sigma factor activity"/>
    <property type="evidence" value="ECO:0007669"/>
    <property type="project" value="UniProtKB-KW"/>
</dbReference>
<dbReference type="EMBL" id="CADIJX010000001">
    <property type="protein sequence ID" value="CAB3628439.1"/>
    <property type="molecule type" value="Genomic_DNA"/>
</dbReference>
<dbReference type="PANTHER" id="PTHR43133">
    <property type="entry name" value="RNA POLYMERASE ECF-TYPE SIGMA FACTO"/>
    <property type="match status" value="1"/>
</dbReference>
<dbReference type="InterPro" id="IPR007627">
    <property type="entry name" value="RNA_pol_sigma70_r2"/>
</dbReference>
<evidence type="ECO:0000256" key="1">
    <source>
        <dbReference type="ARBA" id="ARBA00010641"/>
    </source>
</evidence>
<proteinExistence type="inferred from homology"/>
<accession>A0A6S6YKI5</accession>
<dbReference type="Pfam" id="PF08281">
    <property type="entry name" value="Sigma70_r4_2"/>
    <property type="match status" value="1"/>
</dbReference>
<dbReference type="SUPFAM" id="SSF88659">
    <property type="entry name" value="Sigma3 and sigma4 domains of RNA polymerase sigma factors"/>
    <property type="match status" value="1"/>
</dbReference>
<keyword evidence="8" id="KW-1185">Reference proteome</keyword>
<comment type="similarity">
    <text evidence="1">Belongs to the sigma-70 factor family. ECF subfamily.</text>
</comment>
<dbReference type="RefSeq" id="WP_175173031.1">
    <property type="nucleotide sequence ID" value="NZ_CADIJX010000001.1"/>
</dbReference>
<evidence type="ECO:0000259" key="5">
    <source>
        <dbReference type="Pfam" id="PF04542"/>
    </source>
</evidence>
<dbReference type="NCBIfam" id="TIGR02937">
    <property type="entry name" value="sigma70-ECF"/>
    <property type="match status" value="1"/>
</dbReference>
<keyword evidence="3" id="KW-0731">Sigma factor</keyword>
<protein>
    <submittedName>
        <fullName evidence="7">Putative RNA polymerase sigma factor FecI</fullName>
    </submittedName>
</protein>
<dbReference type="InterPro" id="IPR014284">
    <property type="entry name" value="RNA_pol_sigma-70_dom"/>
</dbReference>
<dbReference type="Proteomes" id="UP000494108">
    <property type="component" value="Unassembled WGS sequence"/>
</dbReference>
<evidence type="ECO:0000313" key="8">
    <source>
        <dbReference type="Proteomes" id="UP000494108"/>
    </source>
</evidence>
<evidence type="ECO:0000256" key="4">
    <source>
        <dbReference type="ARBA" id="ARBA00023163"/>
    </source>
</evidence>
<dbReference type="InterPro" id="IPR039425">
    <property type="entry name" value="RNA_pol_sigma-70-like"/>
</dbReference>
<name>A0A6S6YKI5_9BURK</name>
<dbReference type="Gene3D" id="1.10.1740.10">
    <property type="match status" value="1"/>
</dbReference>
<dbReference type="GO" id="GO:0003677">
    <property type="term" value="F:DNA binding"/>
    <property type="evidence" value="ECO:0007669"/>
    <property type="project" value="InterPro"/>
</dbReference>
<dbReference type="InterPro" id="IPR013249">
    <property type="entry name" value="RNA_pol_sigma70_r4_t2"/>
</dbReference>